<protein>
    <submittedName>
        <fullName evidence="1">Uncharacterized protein</fullName>
    </submittedName>
</protein>
<gene>
    <name evidence="1" type="ORF">HGRIS_011167</name>
</gene>
<organism evidence="1 2">
    <name type="scientific">Hohenbuehelia grisea</name>
    <dbReference type="NCBI Taxonomy" id="104357"/>
    <lineage>
        <taxon>Eukaryota</taxon>
        <taxon>Fungi</taxon>
        <taxon>Dikarya</taxon>
        <taxon>Basidiomycota</taxon>
        <taxon>Agaricomycotina</taxon>
        <taxon>Agaricomycetes</taxon>
        <taxon>Agaricomycetidae</taxon>
        <taxon>Agaricales</taxon>
        <taxon>Pleurotineae</taxon>
        <taxon>Pleurotaceae</taxon>
        <taxon>Hohenbuehelia</taxon>
    </lineage>
</organism>
<name>A0ABR3JW16_9AGAR</name>
<comment type="caution">
    <text evidence="1">The sequence shown here is derived from an EMBL/GenBank/DDBJ whole genome shotgun (WGS) entry which is preliminary data.</text>
</comment>
<keyword evidence="2" id="KW-1185">Reference proteome</keyword>
<evidence type="ECO:0000313" key="1">
    <source>
        <dbReference type="EMBL" id="KAL0959453.1"/>
    </source>
</evidence>
<dbReference type="Proteomes" id="UP001556367">
    <property type="component" value="Unassembled WGS sequence"/>
</dbReference>
<accession>A0ABR3JW16</accession>
<reference evidence="2" key="1">
    <citation type="submission" date="2024-06" db="EMBL/GenBank/DDBJ databases">
        <title>Multi-omics analyses provide insights into the biosynthesis of the anticancer antibiotic pleurotin in Hohenbuehelia grisea.</title>
        <authorList>
            <person name="Weaver J.A."/>
            <person name="Alberti F."/>
        </authorList>
    </citation>
    <scope>NUCLEOTIDE SEQUENCE [LARGE SCALE GENOMIC DNA]</scope>
    <source>
        <strain evidence="2">T-177</strain>
    </source>
</reference>
<evidence type="ECO:0000313" key="2">
    <source>
        <dbReference type="Proteomes" id="UP001556367"/>
    </source>
</evidence>
<sequence>MFHLSPGNFGAKCALSSNPEAHRAVISVARPRQYSEARFPSSDSFASRFMTF</sequence>
<proteinExistence type="predicted"/>
<dbReference type="EMBL" id="JASNQZ010000002">
    <property type="protein sequence ID" value="KAL0959453.1"/>
    <property type="molecule type" value="Genomic_DNA"/>
</dbReference>